<dbReference type="CDD" id="cd22645">
    <property type="entry name" value="BIC1_CID"/>
    <property type="match status" value="1"/>
</dbReference>
<name>A0AAQ3JVS4_9LILI</name>
<dbReference type="PANTHER" id="PTHR34207">
    <property type="entry name" value="PROTEIN BIC1"/>
    <property type="match status" value="1"/>
</dbReference>
<gene>
    <name evidence="2" type="ORF">Cni_G06032</name>
</gene>
<organism evidence="2 3">
    <name type="scientific">Canna indica</name>
    <name type="common">Indian-shot</name>
    <dbReference type="NCBI Taxonomy" id="4628"/>
    <lineage>
        <taxon>Eukaryota</taxon>
        <taxon>Viridiplantae</taxon>
        <taxon>Streptophyta</taxon>
        <taxon>Embryophyta</taxon>
        <taxon>Tracheophyta</taxon>
        <taxon>Spermatophyta</taxon>
        <taxon>Magnoliopsida</taxon>
        <taxon>Liliopsida</taxon>
        <taxon>Zingiberales</taxon>
        <taxon>Cannaceae</taxon>
        <taxon>Canna</taxon>
    </lineage>
</organism>
<dbReference type="Proteomes" id="UP001327560">
    <property type="component" value="Chromosome 2"/>
</dbReference>
<protein>
    <recommendedName>
        <fullName evidence="4">Protein BIC1</fullName>
    </recommendedName>
</protein>
<evidence type="ECO:0000313" key="2">
    <source>
        <dbReference type="EMBL" id="WOK97324.1"/>
    </source>
</evidence>
<feature type="compositionally biased region" description="Acidic residues" evidence="1">
    <location>
        <begin position="81"/>
        <end position="90"/>
    </location>
</feature>
<sequence>MIPSSPPPEPNLQPEPRMCDDEPKPPPSSLTEDESPPVPKINTQEDSEIDASTTNNYEESTGGADQEEDGRPEVAASSEEAVVEDKDDESGRERLRRHRMEMAGQVWIPEMWGQESMLKDWIDSSVFDRFLVPKGLLSAREAMVVEGCRRRNSGYRRIKNPC</sequence>
<proteinExistence type="predicted"/>
<dbReference type="PANTHER" id="PTHR34207:SF2">
    <property type="entry name" value="PROTEIN BIC1"/>
    <property type="match status" value="1"/>
</dbReference>
<feature type="region of interest" description="Disordered" evidence="1">
    <location>
        <begin position="1"/>
        <end position="94"/>
    </location>
</feature>
<keyword evidence="3" id="KW-1185">Reference proteome</keyword>
<evidence type="ECO:0008006" key="4">
    <source>
        <dbReference type="Google" id="ProtNLM"/>
    </source>
</evidence>
<dbReference type="EMBL" id="CP136891">
    <property type="protein sequence ID" value="WOK97324.1"/>
    <property type="molecule type" value="Genomic_DNA"/>
</dbReference>
<evidence type="ECO:0000313" key="3">
    <source>
        <dbReference type="Proteomes" id="UP001327560"/>
    </source>
</evidence>
<dbReference type="InterPro" id="IPR040374">
    <property type="entry name" value="BIC"/>
</dbReference>
<evidence type="ECO:0000256" key="1">
    <source>
        <dbReference type="SAM" id="MobiDB-lite"/>
    </source>
</evidence>
<dbReference type="GO" id="GO:0009785">
    <property type="term" value="P:blue light signaling pathway"/>
    <property type="evidence" value="ECO:0007669"/>
    <property type="project" value="InterPro"/>
</dbReference>
<feature type="compositionally biased region" description="Polar residues" evidence="1">
    <location>
        <begin position="50"/>
        <end position="59"/>
    </location>
</feature>
<accession>A0AAQ3JVS4</accession>
<dbReference type="AlphaFoldDB" id="A0AAQ3JVS4"/>
<feature type="compositionally biased region" description="Pro residues" evidence="1">
    <location>
        <begin position="1"/>
        <end position="13"/>
    </location>
</feature>
<reference evidence="2 3" key="1">
    <citation type="submission" date="2023-10" db="EMBL/GenBank/DDBJ databases">
        <title>Chromosome-scale genome assembly provides insights into flower coloration mechanisms of Canna indica.</title>
        <authorList>
            <person name="Li C."/>
        </authorList>
    </citation>
    <scope>NUCLEOTIDE SEQUENCE [LARGE SCALE GENOMIC DNA]</scope>
    <source>
        <tissue evidence="2">Flower</tissue>
    </source>
</reference>